<dbReference type="RefSeq" id="XP_009044196.1">
    <property type="nucleotide sequence ID" value="XM_009045948.1"/>
</dbReference>
<dbReference type="Pfam" id="PF05057">
    <property type="entry name" value="DUF676"/>
    <property type="match status" value="1"/>
</dbReference>
<reference evidence="3 4" key="1">
    <citation type="journal article" date="2013" name="Nature">
        <title>Insights into bilaterian evolution from three spiralian genomes.</title>
        <authorList>
            <person name="Simakov O."/>
            <person name="Marletaz F."/>
            <person name="Cho S.J."/>
            <person name="Edsinger-Gonzales E."/>
            <person name="Havlak P."/>
            <person name="Hellsten U."/>
            <person name="Kuo D.H."/>
            <person name="Larsson T."/>
            <person name="Lv J."/>
            <person name="Arendt D."/>
            <person name="Savage R."/>
            <person name="Osoegawa K."/>
            <person name="de Jong P."/>
            <person name="Grimwood J."/>
            <person name="Chapman J.A."/>
            <person name="Shapiro H."/>
            <person name="Aerts A."/>
            <person name="Otillar R.P."/>
            <person name="Terry A.Y."/>
            <person name="Boore J.L."/>
            <person name="Grigoriev I.V."/>
            <person name="Lindberg D.R."/>
            <person name="Seaver E.C."/>
            <person name="Weisblat D.A."/>
            <person name="Putnam N.H."/>
            <person name="Rokhsar D.S."/>
        </authorList>
    </citation>
    <scope>NUCLEOTIDE SEQUENCE [LARGE SCALE GENOMIC DNA]</scope>
</reference>
<dbReference type="SUPFAM" id="SSF53474">
    <property type="entry name" value="alpha/beta-Hydrolases"/>
    <property type="match status" value="1"/>
</dbReference>
<dbReference type="GeneID" id="20229572"/>
<proteinExistence type="inferred from homology"/>
<dbReference type="STRING" id="225164.V4BCZ0"/>
<dbReference type="KEGG" id="lgi:LOTGIDRAFT_102128"/>
<evidence type="ECO:0000313" key="3">
    <source>
        <dbReference type="EMBL" id="ESP05651.1"/>
    </source>
</evidence>
<protein>
    <recommendedName>
        <fullName evidence="2">DUF676 domain-containing protein</fullName>
    </recommendedName>
</protein>
<accession>V4BCZ0</accession>
<dbReference type="FunFam" id="3.40.50.1820:FF:000004">
    <property type="entry name" value="Protein FAM135A isoform a"/>
    <property type="match status" value="1"/>
</dbReference>
<dbReference type="PANTHER" id="PTHR12482">
    <property type="entry name" value="LIPASE ROG1-RELATED-RELATED"/>
    <property type="match status" value="1"/>
</dbReference>
<dbReference type="OrthoDB" id="273452at2759"/>
<dbReference type="AlphaFoldDB" id="V4BCZ0"/>
<dbReference type="EMBL" id="KB199650">
    <property type="protein sequence ID" value="ESP05651.1"/>
    <property type="molecule type" value="Genomic_DNA"/>
</dbReference>
<dbReference type="HOGENOM" id="CLU_041064_1_0_1"/>
<dbReference type="InterPro" id="IPR044294">
    <property type="entry name" value="Lipase-like"/>
</dbReference>
<feature type="non-terminal residue" evidence="3">
    <location>
        <position position="1"/>
    </location>
</feature>
<gene>
    <name evidence="3" type="ORF">LOTGIDRAFT_102128</name>
</gene>
<comment type="similarity">
    <text evidence="1">Belongs to the FAM135 family.</text>
</comment>
<dbReference type="OMA" id="WIMSEPE"/>
<evidence type="ECO:0000313" key="4">
    <source>
        <dbReference type="Proteomes" id="UP000030746"/>
    </source>
</evidence>
<keyword evidence="4" id="KW-1185">Reference proteome</keyword>
<name>V4BCZ0_LOTGI</name>
<dbReference type="CTD" id="20229572"/>
<dbReference type="Gene3D" id="3.40.50.1820">
    <property type="entry name" value="alpha/beta hydrolase"/>
    <property type="match status" value="1"/>
</dbReference>
<feature type="domain" description="DUF676" evidence="2">
    <location>
        <begin position="48"/>
        <end position="237"/>
    </location>
</feature>
<dbReference type="InterPro" id="IPR029058">
    <property type="entry name" value="AB_hydrolase_fold"/>
</dbReference>
<evidence type="ECO:0000256" key="1">
    <source>
        <dbReference type="ARBA" id="ARBA00007949"/>
    </source>
</evidence>
<organism evidence="3 4">
    <name type="scientific">Lottia gigantea</name>
    <name type="common">Giant owl limpet</name>
    <dbReference type="NCBI Taxonomy" id="225164"/>
    <lineage>
        <taxon>Eukaryota</taxon>
        <taxon>Metazoa</taxon>
        <taxon>Spiralia</taxon>
        <taxon>Lophotrochozoa</taxon>
        <taxon>Mollusca</taxon>
        <taxon>Gastropoda</taxon>
        <taxon>Patellogastropoda</taxon>
        <taxon>Lottioidea</taxon>
        <taxon>Lottiidae</taxon>
        <taxon>Lottia</taxon>
    </lineage>
</organism>
<dbReference type="InterPro" id="IPR007751">
    <property type="entry name" value="DUF676_lipase-like"/>
</dbReference>
<evidence type="ECO:0000259" key="2">
    <source>
        <dbReference type="Pfam" id="PF05057"/>
    </source>
</evidence>
<sequence length="317" mass="36229">NIFYFSFVTLRENLKLQIKYQGHIYSECPTLASVSPYFITPESDDGEGIHLIVCVHGLDGNSADLRLVRTYVEMALPGYRLEFLMSERNQQDTFSNFDVMTDRLVEELLSYIDLYGLQASKISFVGHSLGNIIIRSALARKELEHLLPRMYTFLSLSGPHLGTLYNTSGLVNMGMWFMQKWKKSGSLLQLSLKDNTDPRKSFLYQLSQRSVLHHFKNVVLVGSNQDRYVPYHSSRIEYCRAAQRDASVMGKIYKEMVENLLQPIIGTPDCKLIRYDVFHALPSTANTMIGRAAHIAVLDSEIFIEKFLTVAGLKYFK</sequence>
<dbReference type="Proteomes" id="UP000030746">
    <property type="component" value="Unassembled WGS sequence"/>
</dbReference>
<dbReference type="PANTHER" id="PTHR12482:SF5">
    <property type="entry name" value="DUF676 DOMAIN-CONTAINING PROTEIN"/>
    <property type="match status" value="1"/>
</dbReference>